<evidence type="ECO:0000313" key="3">
    <source>
        <dbReference type="Proteomes" id="UP000199300"/>
    </source>
</evidence>
<name>A0A1H8IW82_9BACI</name>
<dbReference type="InterPro" id="IPR016181">
    <property type="entry name" value="Acyl_CoA_acyltransferase"/>
</dbReference>
<dbReference type="SUPFAM" id="SSF55729">
    <property type="entry name" value="Acyl-CoA N-acyltransferases (Nat)"/>
    <property type="match status" value="1"/>
</dbReference>
<dbReference type="InterPro" id="IPR027365">
    <property type="entry name" value="GNAT_acetyltra_YdfB-like"/>
</dbReference>
<dbReference type="Proteomes" id="UP000199300">
    <property type="component" value="Unassembled WGS sequence"/>
</dbReference>
<protein>
    <submittedName>
        <fullName evidence="2">GNAT acetyltransferase</fullName>
    </submittedName>
</protein>
<dbReference type="STRING" id="872970.SAMN04488134_101738"/>
<keyword evidence="2" id="KW-0808">Transferase</keyword>
<feature type="domain" description="N-acetyltransferase" evidence="1">
    <location>
        <begin position="142"/>
        <end position="273"/>
    </location>
</feature>
<accession>A0A1H8IW82</accession>
<sequence>MLMELDRSKFECLTELVSQSNHIEEKAIVTGNNPGRIFVLDSNNPRSALIWPANNDGFIFVGYANDPVFNSAAKNYIEQKLVPELKALKLDYFECIGNSLDWFTTIEKLFSDRSLSSWKQNLYQLPENNSLDALMLDLDDNYELVEVTKDFLNRVDLTNIAFLQDCLSEFWGSLAQFFEHGMAFVIIYNNEIVSICYSGFVFHNTHAIGIETIEPYRGKRLALQIATAFAQAAAVRGVCLVWDCMAENVPSNKLAQRLGFQLQYTYYGYEFEL</sequence>
<gene>
    <name evidence="2" type="ORF">SAMN04488134_101738</name>
</gene>
<dbReference type="GO" id="GO:0016747">
    <property type="term" value="F:acyltransferase activity, transferring groups other than amino-acyl groups"/>
    <property type="evidence" value="ECO:0007669"/>
    <property type="project" value="InterPro"/>
</dbReference>
<evidence type="ECO:0000313" key="2">
    <source>
        <dbReference type="EMBL" id="SEN72405.1"/>
    </source>
</evidence>
<dbReference type="OrthoDB" id="7054616at2"/>
<dbReference type="Gene3D" id="3.40.630.30">
    <property type="match status" value="1"/>
</dbReference>
<evidence type="ECO:0000259" key="1">
    <source>
        <dbReference type="PROSITE" id="PS51186"/>
    </source>
</evidence>
<dbReference type="AlphaFoldDB" id="A0A1H8IW82"/>
<dbReference type="Pfam" id="PF12746">
    <property type="entry name" value="GNAT_acetyltran"/>
    <property type="match status" value="1"/>
</dbReference>
<reference evidence="2 3" key="1">
    <citation type="submission" date="2016-10" db="EMBL/GenBank/DDBJ databases">
        <authorList>
            <person name="de Groot N.N."/>
        </authorList>
    </citation>
    <scope>NUCLEOTIDE SEQUENCE [LARGE SCALE GENOMIC DNA]</scope>
    <source>
        <strain evidence="2 3">CGMCC 1.10434</strain>
    </source>
</reference>
<dbReference type="PANTHER" id="PTHR31143:SF2">
    <property type="entry name" value="FR47-LIKE DOMAIN-CONTAINING PROTEIN-RELATED"/>
    <property type="match status" value="1"/>
</dbReference>
<dbReference type="PROSITE" id="PS51186">
    <property type="entry name" value="GNAT"/>
    <property type="match status" value="1"/>
</dbReference>
<dbReference type="RefSeq" id="WP_091494908.1">
    <property type="nucleotide sequence ID" value="NZ_FODJ01000001.1"/>
</dbReference>
<dbReference type="InterPro" id="IPR000182">
    <property type="entry name" value="GNAT_dom"/>
</dbReference>
<proteinExistence type="predicted"/>
<dbReference type="PANTHER" id="PTHR31143">
    <property type="match status" value="1"/>
</dbReference>
<keyword evidence="3" id="KW-1185">Reference proteome</keyword>
<dbReference type="EMBL" id="FODJ01000001">
    <property type="protein sequence ID" value="SEN72405.1"/>
    <property type="molecule type" value="Genomic_DNA"/>
</dbReference>
<organism evidence="2 3">
    <name type="scientific">Amphibacillus marinus</name>
    <dbReference type="NCBI Taxonomy" id="872970"/>
    <lineage>
        <taxon>Bacteria</taxon>
        <taxon>Bacillati</taxon>
        <taxon>Bacillota</taxon>
        <taxon>Bacilli</taxon>
        <taxon>Bacillales</taxon>
        <taxon>Bacillaceae</taxon>
        <taxon>Amphibacillus</taxon>
    </lineage>
</organism>